<sequence>MAAAMKKVFKKTQDRLCRWHMLKKYRAELKDLYKKHDGLKIKLLTVINHPVTPREFEAAWNELVTEYGIGEDDTIKGLWDSRELWVAAYFKPLYCGRMTSTQRSESVNKMIKSSGFTRHMTCMSKFARRMLDFIERTNHKAAGETHWSQAGNLRLTLQPFDGHLSRVYTRAVYKKYRETYMYSTAFRIDPHPTEVDVYLVTHTNQSWKYAWFQHSFRVEADARLGRYTCECKTWEHTGKRGL</sequence>
<reference evidence="3" key="1">
    <citation type="journal article" date="2019" name="Nat. Commun.">
        <title>The genome of broomcorn millet.</title>
        <authorList>
            <person name="Zou C."/>
            <person name="Miki D."/>
            <person name="Li D."/>
            <person name="Tang Q."/>
            <person name="Xiao L."/>
            <person name="Rajput S."/>
            <person name="Deng P."/>
            <person name="Jia W."/>
            <person name="Huang R."/>
            <person name="Zhang M."/>
            <person name="Sun Y."/>
            <person name="Hu J."/>
            <person name="Fu X."/>
            <person name="Schnable P.S."/>
            <person name="Li F."/>
            <person name="Zhang H."/>
            <person name="Feng B."/>
            <person name="Zhu X."/>
            <person name="Liu R."/>
            <person name="Schnable J.C."/>
            <person name="Zhu J.-K."/>
            <person name="Zhang H."/>
        </authorList>
    </citation>
    <scope>NUCLEOTIDE SEQUENCE [LARGE SCALE GENOMIC DNA]</scope>
</reference>
<keyword evidence="3" id="KW-1185">Reference proteome</keyword>
<evidence type="ECO:0000313" key="3">
    <source>
        <dbReference type="Proteomes" id="UP000275267"/>
    </source>
</evidence>
<dbReference type="AlphaFoldDB" id="A0A3L6Q3C4"/>
<dbReference type="Proteomes" id="UP000275267">
    <property type="component" value="Unassembled WGS sequence"/>
</dbReference>
<keyword evidence="1" id="KW-0862">Zinc</keyword>
<organism evidence="2 3">
    <name type="scientific">Panicum miliaceum</name>
    <name type="common">Proso millet</name>
    <name type="synonym">Broomcorn millet</name>
    <dbReference type="NCBI Taxonomy" id="4540"/>
    <lineage>
        <taxon>Eukaryota</taxon>
        <taxon>Viridiplantae</taxon>
        <taxon>Streptophyta</taxon>
        <taxon>Embryophyta</taxon>
        <taxon>Tracheophyta</taxon>
        <taxon>Spermatophyta</taxon>
        <taxon>Magnoliopsida</taxon>
        <taxon>Liliopsida</taxon>
        <taxon>Poales</taxon>
        <taxon>Poaceae</taxon>
        <taxon>PACMAD clade</taxon>
        <taxon>Panicoideae</taxon>
        <taxon>Panicodae</taxon>
        <taxon>Paniceae</taxon>
        <taxon>Panicinae</taxon>
        <taxon>Panicum</taxon>
        <taxon>Panicum sect. Panicum</taxon>
    </lineage>
</organism>
<comment type="caution">
    <text evidence="2">The sequence shown here is derived from an EMBL/GenBank/DDBJ whole genome shotgun (WGS) entry which is preliminary data.</text>
</comment>
<dbReference type="STRING" id="4540.A0A3L6Q3C4"/>
<evidence type="ECO:0000256" key="1">
    <source>
        <dbReference type="RuleBase" id="RU367018"/>
    </source>
</evidence>
<dbReference type="EMBL" id="PQIB02000013">
    <property type="protein sequence ID" value="RLM73139.1"/>
    <property type="molecule type" value="Genomic_DNA"/>
</dbReference>
<name>A0A3L6Q3C4_PANMI</name>
<keyword evidence="1" id="KW-0863">Zinc-finger</keyword>
<comment type="similarity">
    <text evidence="1">Belongs to the FHY3/FAR1 family.</text>
</comment>
<keyword evidence="1" id="KW-0539">Nucleus</keyword>
<proteinExistence type="inferred from homology"/>
<dbReference type="PANTHER" id="PTHR31669">
    <property type="entry name" value="PROTEIN FAR1-RELATED SEQUENCE 10-RELATED"/>
    <property type="match status" value="1"/>
</dbReference>
<comment type="function">
    <text evidence="1">Putative transcription activator involved in regulating light control of development.</text>
</comment>
<evidence type="ECO:0000313" key="2">
    <source>
        <dbReference type="EMBL" id="RLM73139.1"/>
    </source>
</evidence>
<dbReference type="GO" id="GO:0008270">
    <property type="term" value="F:zinc ion binding"/>
    <property type="evidence" value="ECO:0007669"/>
    <property type="project" value="UniProtKB-UniRule"/>
</dbReference>
<dbReference type="InterPro" id="IPR031052">
    <property type="entry name" value="FHY3/FAR1"/>
</dbReference>
<dbReference type="OrthoDB" id="662609at2759"/>
<gene>
    <name evidence="2" type="ORF">C2845_PM15G09130</name>
</gene>
<keyword evidence="1" id="KW-0479">Metal-binding</keyword>
<dbReference type="PANTHER" id="PTHR31669:SF217">
    <property type="entry name" value="PROTEIN FAR1-RELATED SEQUENCE"/>
    <property type="match status" value="1"/>
</dbReference>
<accession>A0A3L6Q3C4</accession>
<dbReference type="GO" id="GO:0006355">
    <property type="term" value="P:regulation of DNA-templated transcription"/>
    <property type="evidence" value="ECO:0007669"/>
    <property type="project" value="UniProtKB-UniRule"/>
</dbReference>
<dbReference type="GO" id="GO:0005634">
    <property type="term" value="C:nucleus"/>
    <property type="evidence" value="ECO:0007669"/>
    <property type="project" value="UniProtKB-SubCell"/>
</dbReference>
<protein>
    <recommendedName>
        <fullName evidence="1">Protein FAR1-RELATED SEQUENCE</fullName>
    </recommendedName>
</protein>
<comment type="subcellular location">
    <subcellularLocation>
        <location evidence="1">Nucleus</location>
    </subcellularLocation>
</comment>